<organism evidence="1 2">
    <name type="scientific">Hydnum rufescens UP504</name>
    <dbReference type="NCBI Taxonomy" id="1448309"/>
    <lineage>
        <taxon>Eukaryota</taxon>
        <taxon>Fungi</taxon>
        <taxon>Dikarya</taxon>
        <taxon>Basidiomycota</taxon>
        <taxon>Agaricomycotina</taxon>
        <taxon>Agaricomycetes</taxon>
        <taxon>Cantharellales</taxon>
        <taxon>Hydnaceae</taxon>
        <taxon>Hydnum</taxon>
    </lineage>
</organism>
<comment type="caution">
    <text evidence="1">The sequence shown here is derived from an EMBL/GenBank/DDBJ whole genome shotgun (WGS) entry which is preliminary data.</text>
</comment>
<dbReference type="OrthoDB" id="3262412at2759"/>
<name>A0A9P6AKA3_9AGAM</name>
<reference evidence="1" key="1">
    <citation type="journal article" date="2020" name="Nat. Commun.">
        <title>Large-scale genome sequencing of mycorrhizal fungi provides insights into the early evolution of symbiotic traits.</title>
        <authorList>
            <person name="Miyauchi S."/>
            <person name="Kiss E."/>
            <person name="Kuo A."/>
            <person name="Drula E."/>
            <person name="Kohler A."/>
            <person name="Sanchez-Garcia M."/>
            <person name="Morin E."/>
            <person name="Andreopoulos B."/>
            <person name="Barry K.W."/>
            <person name="Bonito G."/>
            <person name="Buee M."/>
            <person name="Carver A."/>
            <person name="Chen C."/>
            <person name="Cichocki N."/>
            <person name="Clum A."/>
            <person name="Culley D."/>
            <person name="Crous P.W."/>
            <person name="Fauchery L."/>
            <person name="Girlanda M."/>
            <person name="Hayes R.D."/>
            <person name="Keri Z."/>
            <person name="LaButti K."/>
            <person name="Lipzen A."/>
            <person name="Lombard V."/>
            <person name="Magnuson J."/>
            <person name="Maillard F."/>
            <person name="Murat C."/>
            <person name="Nolan M."/>
            <person name="Ohm R.A."/>
            <person name="Pangilinan J."/>
            <person name="Pereira M.F."/>
            <person name="Perotto S."/>
            <person name="Peter M."/>
            <person name="Pfister S."/>
            <person name="Riley R."/>
            <person name="Sitrit Y."/>
            <person name="Stielow J.B."/>
            <person name="Szollosi G."/>
            <person name="Zifcakova L."/>
            <person name="Stursova M."/>
            <person name="Spatafora J.W."/>
            <person name="Tedersoo L."/>
            <person name="Vaario L.M."/>
            <person name="Yamada A."/>
            <person name="Yan M."/>
            <person name="Wang P."/>
            <person name="Xu J."/>
            <person name="Bruns T."/>
            <person name="Baldrian P."/>
            <person name="Vilgalys R."/>
            <person name="Dunand C."/>
            <person name="Henrissat B."/>
            <person name="Grigoriev I.V."/>
            <person name="Hibbett D."/>
            <person name="Nagy L.G."/>
            <person name="Martin F.M."/>
        </authorList>
    </citation>
    <scope>NUCLEOTIDE SEQUENCE</scope>
    <source>
        <strain evidence="1">UP504</strain>
    </source>
</reference>
<dbReference type="AlphaFoldDB" id="A0A9P6AKA3"/>
<accession>A0A9P6AKA3</accession>
<gene>
    <name evidence="1" type="ORF">BS47DRAFT_1304633</name>
</gene>
<evidence type="ECO:0000313" key="2">
    <source>
        <dbReference type="Proteomes" id="UP000886523"/>
    </source>
</evidence>
<evidence type="ECO:0000313" key="1">
    <source>
        <dbReference type="EMBL" id="KAF9506909.1"/>
    </source>
</evidence>
<keyword evidence="2" id="KW-1185">Reference proteome</keyword>
<proteinExistence type="predicted"/>
<sequence length="173" mass="20324">FHHHACQHPLIPLNDNQNMRLTAAKIHEGAVKNMYLYCQENGLSQVWAYLWNCWYCPDKWPLRACSAADTISVLHTTMIIEGFWNKLKHSTLHTFNQPCLDLLIHLIMTQVIPIVNNKLDYHLDWWQIGQPKQLAPWQANLKKIWADYSKSDEAHRTEKEQLIIGNIQKSKAW</sequence>
<dbReference type="EMBL" id="MU129095">
    <property type="protein sequence ID" value="KAF9506909.1"/>
    <property type="molecule type" value="Genomic_DNA"/>
</dbReference>
<dbReference type="Proteomes" id="UP000886523">
    <property type="component" value="Unassembled WGS sequence"/>
</dbReference>
<feature type="non-terminal residue" evidence="1">
    <location>
        <position position="1"/>
    </location>
</feature>
<protein>
    <submittedName>
        <fullName evidence="1">Uncharacterized protein</fullName>
    </submittedName>
</protein>